<sequence length="56" mass="6168">MSEYESGYICDIYGFCGILVSYGSGNSRQGVLILARVGQISQVLICYTEQPKRVSD</sequence>
<reference evidence="1 2" key="1">
    <citation type="submission" date="2017-05" db="EMBL/GenBank/DDBJ databases">
        <authorList>
            <person name="Song R."/>
            <person name="Chenine A.L."/>
            <person name="Ruprecht R.M."/>
        </authorList>
    </citation>
    <scope>NUCLEOTIDE SEQUENCE [LARGE SCALE GENOMIC DNA]</scope>
    <source>
        <strain evidence="1 2">CECT 7927</strain>
    </source>
</reference>
<proteinExistence type="predicted"/>
<gene>
    <name evidence="1" type="ORF">VIM7927_01959</name>
</gene>
<dbReference type="EMBL" id="FXXI01000002">
    <property type="protein sequence ID" value="SMS00690.1"/>
    <property type="molecule type" value="Genomic_DNA"/>
</dbReference>
<protein>
    <submittedName>
        <fullName evidence="1">Uncharacterized protein</fullName>
    </submittedName>
</protein>
<dbReference type="AlphaFoldDB" id="A0A1Y6IV42"/>
<accession>A0A1Y6IV42</accession>
<organism evidence="1 2">
    <name type="scientific">Vibrio mangrovi</name>
    <dbReference type="NCBI Taxonomy" id="474394"/>
    <lineage>
        <taxon>Bacteria</taxon>
        <taxon>Pseudomonadati</taxon>
        <taxon>Pseudomonadota</taxon>
        <taxon>Gammaproteobacteria</taxon>
        <taxon>Vibrionales</taxon>
        <taxon>Vibrionaceae</taxon>
        <taxon>Vibrio</taxon>
    </lineage>
</organism>
<evidence type="ECO:0000313" key="1">
    <source>
        <dbReference type="EMBL" id="SMS00690.1"/>
    </source>
</evidence>
<dbReference type="Proteomes" id="UP000196125">
    <property type="component" value="Unassembled WGS sequence"/>
</dbReference>
<evidence type="ECO:0000313" key="2">
    <source>
        <dbReference type="Proteomes" id="UP000196125"/>
    </source>
</evidence>
<name>A0A1Y6IV42_9VIBR</name>